<name>A0ABV8HFW6_9FLAO</name>
<comment type="caution">
    <text evidence="2">The sequence shown here is derived from an EMBL/GenBank/DDBJ whole genome shotgun (WGS) entry which is preliminary data.</text>
</comment>
<gene>
    <name evidence="2" type="ORF">ACFOS1_17575</name>
</gene>
<organism evidence="2 3">
    <name type="scientific">Zunongwangia endophytica</name>
    <dbReference type="NCBI Taxonomy" id="1808945"/>
    <lineage>
        <taxon>Bacteria</taxon>
        <taxon>Pseudomonadati</taxon>
        <taxon>Bacteroidota</taxon>
        <taxon>Flavobacteriia</taxon>
        <taxon>Flavobacteriales</taxon>
        <taxon>Flavobacteriaceae</taxon>
        <taxon>Zunongwangia</taxon>
    </lineage>
</organism>
<reference evidence="3" key="1">
    <citation type="journal article" date="2019" name="Int. J. Syst. Evol. Microbiol.">
        <title>The Global Catalogue of Microorganisms (GCM) 10K type strain sequencing project: providing services to taxonomists for standard genome sequencing and annotation.</title>
        <authorList>
            <consortium name="The Broad Institute Genomics Platform"/>
            <consortium name="The Broad Institute Genome Sequencing Center for Infectious Disease"/>
            <person name="Wu L."/>
            <person name="Ma J."/>
        </authorList>
    </citation>
    <scope>NUCLEOTIDE SEQUENCE [LARGE SCALE GENOMIC DNA]</scope>
    <source>
        <strain evidence="3">CECT 9128</strain>
    </source>
</reference>
<evidence type="ECO:0000256" key="1">
    <source>
        <dbReference type="SAM" id="SignalP"/>
    </source>
</evidence>
<dbReference type="Pfam" id="PF20130">
    <property type="entry name" value="DUF6520"/>
    <property type="match status" value="1"/>
</dbReference>
<protein>
    <submittedName>
        <fullName evidence="2">DUF6520 family protein</fullName>
    </submittedName>
</protein>
<dbReference type="InterPro" id="IPR045391">
    <property type="entry name" value="DUF6520"/>
</dbReference>
<sequence length="88" mass="9825">MKSKKLVLPLMAFICAIGMSFASSNFVAEQSTGYVFRNNTWEQVNVSCDTQEENACLVKFSENGQEYQVYDSDLETERPGSGEAILID</sequence>
<keyword evidence="3" id="KW-1185">Reference proteome</keyword>
<accession>A0ABV8HFW6</accession>
<proteinExistence type="predicted"/>
<dbReference type="RefSeq" id="WP_290236945.1">
    <property type="nucleotide sequence ID" value="NZ_JAUFPZ010000002.1"/>
</dbReference>
<evidence type="ECO:0000313" key="2">
    <source>
        <dbReference type="EMBL" id="MFC4029234.1"/>
    </source>
</evidence>
<keyword evidence="1" id="KW-0732">Signal</keyword>
<feature type="signal peptide" evidence="1">
    <location>
        <begin position="1"/>
        <end position="22"/>
    </location>
</feature>
<feature type="chain" id="PRO_5047224678" evidence="1">
    <location>
        <begin position="23"/>
        <end position="88"/>
    </location>
</feature>
<dbReference type="EMBL" id="JBHSAS010000012">
    <property type="protein sequence ID" value="MFC4029234.1"/>
    <property type="molecule type" value="Genomic_DNA"/>
</dbReference>
<dbReference type="Proteomes" id="UP001595793">
    <property type="component" value="Unassembled WGS sequence"/>
</dbReference>
<evidence type="ECO:0000313" key="3">
    <source>
        <dbReference type="Proteomes" id="UP001595793"/>
    </source>
</evidence>